<proteinExistence type="predicted"/>
<evidence type="ECO:0000313" key="2">
    <source>
        <dbReference type="Proteomes" id="UP001044222"/>
    </source>
</evidence>
<comment type="caution">
    <text evidence="1">The sequence shown here is derived from an EMBL/GenBank/DDBJ whole genome shotgun (WGS) entry which is preliminary data.</text>
</comment>
<reference evidence="1" key="1">
    <citation type="submission" date="2021-01" db="EMBL/GenBank/DDBJ databases">
        <title>A chromosome-scale assembly of European eel, Anguilla anguilla.</title>
        <authorList>
            <person name="Henkel C."/>
            <person name="Jong-Raadsen S.A."/>
            <person name="Dufour S."/>
            <person name="Weltzien F.-A."/>
            <person name="Palstra A.P."/>
            <person name="Pelster B."/>
            <person name="Spaink H.P."/>
            <person name="Van Den Thillart G.E."/>
            <person name="Jansen H."/>
            <person name="Zahm M."/>
            <person name="Klopp C."/>
            <person name="Cedric C."/>
            <person name="Louis A."/>
            <person name="Berthelot C."/>
            <person name="Parey E."/>
            <person name="Roest Crollius H."/>
            <person name="Montfort J."/>
            <person name="Robinson-Rechavi M."/>
            <person name="Bucao C."/>
            <person name="Bouchez O."/>
            <person name="Gislard M."/>
            <person name="Lluch J."/>
            <person name="Milhes M."/>
            <person name="Lampietro C."/>
            <person name="Lopez Roques C."/>
            <person name="Donnadieu C."/>
            <person name="Braasch I."/>
            <person name="Desvignes T."/>
            <person name="Postlethwait J."/>
            <person name="Bobe J."/>
            <person name="Guiguen Y."/>
            <person name="Dirks R."/>
        </authorList>
    </citation>
    <scope>NUCLEOTIDE SEQUENCE</scope>
    <source>
        <strain evidence="1">Tag_6206</strain>
        <tissue evidence="1">Liver</tissue>
    </source>
</reference>
<sequence>MDLQLKDLSVFPDGSEAGEDSSHIYSILPLPYSLTTEYPQTDTNPCTYSHTHIHILTHTHTHTHTHTYANIHTHTHTHTNPFIYPTTHRSHLPTHRPTSQIHIITNMHRTNTHTHTHTHTHTQRHIFLRDNKELERNHHTASRLL</sequence>
<keyword evidence="2" id="KW-1185">Reference proteome</keyword>
<dbReference type="EMBL" id="JAFIRN010000014">
    <property type="protein sequence ID" value="KAG5835733.1"/>
    <property type="molecule type" value="Genomic_DNA"/>
</dbReference>
<name>A0A9D3LZT2_ANGAN</name>
<protein>
    <submittedName>
        <fullName evidence="1">Uncharacterized protein</fullName>
    </submittedName>
</protein>
<organism evidence="1 2">
    <name type="scientific">Anguilla anguilla</name>
    <name type="common">European freshwater eel</name>
    <name type="synonym">Muraena anguilla</name>
    <dbReference type="NCBI Taxonomy" id="7936"/>
    <lineage>
        <taxon>Eukaryota</taxon>
        <taxon>Metazoa</taxon>
        <taxon>Chordata</taxon>
        <taxon>Craniata</taxon>
        <taxon>Vertebrata</taxon>
        <taxon>Euteleostomi</taxon>
        <taxon>Actinopterygii</taxon>
        <taxon>Neopterygii</taxon>
        <taxon>Teleostei</taxon>
        <taxon>Anguilliformes</taxon>
        <taxon>Anguillidae</taxon>
        <taxon>Anguilla</taxon>
    </lineage>
</organism>
<accession>A0A9D3LZT2</accession>
<dbReference type="AlphaFoldDB" id="A0A9D3LZT2"/>
<gene>
    <name evidence="1" type="ORF">ANANG_G00247150</name>
</gene>
<evidence type="ECO:0000313" key="1">
    <source>
        <dbReference type="EMBL" id="KAG5835733.1"/>
    </source>
</evidence>
<dbReference type="Proteomes" id="UP001044222">
    <property type="component" value="Chromosome 14"/>
</dbReference>